<evidence type="ECO:0000313" key="2">
    <source>
        <dbReference type="EMBL" id="KAL3827212.1"/>
    </source>
</evidence>
<sequence length="1138" mass="129094">MHNRQSVRLISDDIWQKIKKIYPKALTHSFEFKKNNATGNCVQCHLEAEDGRLFLQKLKEWKSKVLQPPLSELLQRRKQCTNFYPSKIDLLLQNEAKESIHLRALSRSDLQRWRDFFYVAEKASKKSNDVIKKQLNDLFSGGEWKFQSFICNEHQMTVGIPSVSEHEDVTKWLEEVMKSNVELLLCEEYDKLLSSLISLESLLRSGNDSDALPLKAKPPTITIDPYERAFITTIVPQTCIHGCSLFVHGDNYIENGGMISNPAPNSARKTKTIYEVPGGPLCKVFVHEVENGTSIDVAASSIIVDASNRNTPLLTATGRPRRSRKSRGEEVGVYSVDEVEMALDGNVAHLRLLLYQYKGKKILGQKLFLLHTSAPEHDDAPLFTELSKEYDEKMMHEIVSLPNSNDGADKQEDCEIHLILSYDDDETSKLKKRTRLNKEDKDEEDDLVLSLSNISNGGWKSDDGNVVIGEKQSKRRKRERGFQGTFLQSTEIDERDNHKNTHIENSSNTLQRDNSEDDIYIDTAQEDKHVSWANDDVMTLQSPEFDERDNHANTLIENSPNIPKRDNSKDIFYIDSIQEEQHVSRANDETKNTQLGLEEEITGTVMSGESHQNSAEPACEAETLHKAPKCRFVEVIVHEVENGTSIDVAASSIIVDASNRKTPLLTATGRPRRFIKSCGKGEGEFSTCQVEMALDGNVAHLRLLLCQYKGKKILGQKLFLLHTSAPVHDDTPLFTELSNEYDEKMMHEIVSLPNSNDGADKQEDCEIHLILSYDDDETSKLKKRTRLNKEDKDEEDDLVLSLSNISNGGWKSDDGNVVMGEKQSKRRKRERGFQGTFLQSTGIDERDNHKNTHIENSSNTLQRDNSEDDIYIDTAQEDKHVSRAINDVILSQPKVEEEITRAVKTLESNRKSTVPAYEAESRYAVPTFFQSTEFDERDTHKNNQIEDSPKILQRDESEDIVYFDSVQDDQQISRAHDDIKNTQLGVEEQIPRAVITLESNRNSAEATFEAEIKCEVPTFFRSTEFDERDNHDNIQIENNPNKLQQDCSEEADSDSSMDTIDDARAHNDIIDIKSGVEEEMTIAVNSSQSNHFDAKSANKSETTCQAPKIRSHKVIVHGAVRIVGNGEETSKSPKRNKF</sequence>
<name>A0ABD3SSL5_9STRA</name>
<protein>
    <submittedName>
        <fullName evidence="2">Uncharacterized protein</fullName>
    </submittedName>
</protein>
<feature type="compositionally biased region" description="Polar residues" evidence="1">
    <location>
        <begin position="854"/>
        <end position="863"/>
    </location>
</feature>
<gene>
    <name evidence="2" type="ORF">ACHAXA_006767</name>
</gene>
<organism evidence="2 3">
    <name type="scientific">Cyclostephanos tholiformis</name>
    <dbReference type="NCBI Taxonomy" id="382380"/>
    <lineage>
        <taxon>Eukaryota</taxon>
        <taxon>Sar</taxon>
        <taxon>Stramenopiles</taxon>
        <taxon>Ochrophyta</taxon>
        <taxon>Bacillariophyta</taxon>
        <taxon>Coscinodiscophyceae</taxon>
        <taxon>Thalassiosirophycidae</taxon>
        <taxon>Stephanodiscales</taxon>
        <taxon>Stephanodiscaceae</taxon>
        <taxon>Cyclostephanos</taxon>
    </lineage>
</organism>
<reference evidence="2 3" key="1">
    <citation type="submission" date="2024-10" db="EMBL/GenBank/DDBJ databases">
        <title>Updated reference genomes for cyclostephanoid diatoms.</title>
        <authorList>
            <person name="Roberts W.R."/>
            <person name="Alverson A.J."/>
        </authorList>
    </citation>
    <scope>NUCLEOTIDE SEQUENCE [LARGE SCALE GENOMIC DNA]</scope>
    <source>
        <strain evidence="2 3">AJA228-03</strain>
    </source>
</reference>
<feature type="region of interest" description="Disordered" evidence="1">
    <location>
        <begin position="491"/>
        <end position="514"/>
    </location>
</feature>
<evidence type="ECO:0000313" key="3">
    <source>
        <dbReference type="Proteomes" id="UP001530377"/>
    </source>
</evidence>
<feature type="compositionally biased region" description="Polar residues" evidence="1">
    <location>
        <begin position="1035"/>
        <end position="1046"/>
    </location>
</feature>
<feature type="compositionally biased region" description="Basic and acidic residues" evidence="1">
    <location>
        <begin position="843"/>
        <end position="853"/>
    </location>
</feature>
<evidence type="ECO:0000256" key="1">
    <source>
        <dbReference type="SAM" id="MobiDB-lite"/>
    </source>
</evidence>
<feature type="compositionally biased region" description="Polar residues" evidence="1">
    <location>
        <begin position="503"/>
        <end position="512"/>
    </location>
</feature>
<dbReference type="Proteomes" id="UP001530377">
    <property type="component" value="Unassembled WGS sequence"/>
</dbReference>
<accession>A0ABD3SSL5</accession>
<feature type="region of interest" description="Disordered" evidence="1">
    <location>
        <begin position="1031"/>
        <end position="1059"/>
    </location>
</feature>
<keyword evidence="3" id="KW-1185">Reference proteome</keyword>
<proteinExistence type="predicted"/>
<feature type="region of interest" description="Disordered" evidence="1">
    <location>
        <begin position="813"/>
        <end position="832"/>
    </location>
</feature>
<dbReference type="AlphaFoldDB" id="A0ABD3SSL5"/>
<comment type="caution">
    <text evidence="2">The sequence shown here is derived from an EMBL/GenBank/DDBJ whole genome shotgun (WGS) entry which is preliminary data.</text>
</comment>
<feature type="region of interest" description="Disordered" evidence="1">
    <location>
        <begin position="843"/>
        <end position="865"/>
    </location>
</feature>
<dbReference type="EMBL" id="JALLPB020000007">
    <property type="protein sequence ID" value="KAL3827212.1"/>
    <property type="molecule type" value="Genomic_DNA"/>
</dbReference>